<feature type="signal peptide" evidence="1">
    <location>
        <begin position="1"/>
        <end position="49"/>
    </location>
</feature>
<name>A0A8J3QVI1_9ACTN</name>
<keyword evidence="3" id="KW-1185">Reference proteome</keyword>
<comment type="caution">
    <text evidence="2">The sequence shown here is derived from an EMBL/GenBank/DDBJ whole genome shotgun (WGS) entry which is preliminary data.</text>
</comment>
<protein>
    <recommendedName>
        <fullName evidence="4">Peptidase inhibitor family I36</fullName>
    </recommendedName>
</protein>
<dbReference type="RefSeq" id="WP_203920434.1">
    <property type="nucleotide sequence ID" value="NZ_BONZ01000048.1"/>
</dbReference>
<keyword evidence="1" id="KW-0732">Signal</keyword>
<accession>A0A8J3QVI1</accession>
<organism evidence="2 3">
    <name type="scientific">Rugosimonospora africana</name>
    <dbReference type="NCBI Taxonomy" id="556532"/>
    <lineage>
        <taxon>Bacteria</taxon>
        <taxon>Bacillati</taxon>
        <taxon>Actinomycetota</taxon>
        <taxon>Actinomycetes</taxon>
        <taxon>Micromonosporales</taxon>
        <taxon>Micromonosporaceae</taxon>
        <taxon>Rugosimonospora</taxon>
    </lineage>
</organism>
<evidence type="ECO:0008006" key="4">
    <source>
        <dbReference type="Google" id="ProtNLM"/>
    </source>
</evidence>
<proteinExistence type="predicted"/>
<dbReference type="AlphaFoldDB" id="A0A8J3QVI1"/>
<evidence type="ECO:0000313" key="2">
    <source>
        <dbReference type="EMBL" id="GIH16862.1"/>
    </source>
</evidence>
<evidence type="ECO:0000313" key="3">
    <source>
        <dbReference type="Proteomes" id="UP000642748"/>
    </source>
</evidence>
<sequence length="196" mass="21076">MTTSGIRDSRVAGPAPSRGARFRRSWRRWAPLATVPLVAVLALAAPAQAASPRAAGAALTVTASNSTSAAPAADGFGCPSGDFCFWVDINFGKFYGELSAKNADWTKLPNPQCRTGNWNDCASSVDNQGVNCTAVGWWDTGYQGHYIFVSRGETLSDLTWYAWVDTNHQEHLWNDAISSNSWRTPDLGTNSTCTGP</sequence>
<dbReference type="Pfam" id="PF03995">
    <property type="entry name" value="Inhibitor_I36"/>
    <property type="match status" value="1"/>
</dbReference>
<feature type="chain" id="PRO_5035190108" description="Peptidase inhibitor family I36" evidence="1">
    <location>
        <begin position="50"/>
        <end position="196"/>
    </location>
</feature>
<dbReference type="EMBL" id="BONZ01000048">
    <property type="protein sequence ID" value="GIH16862.1"/>
    <property type="molecule type" value="Genomic_DNA"/>
</dbReference>
<evidence type="ECO:0000256" key="1">
    <source>
        <dbReference type="SAM" id="SignalP"/>
    </source>
</evidence>
<dbReference type="Proteomes" id="UP000642748">
    <property type="component" value="Unassembled WGS sequence"/>
</dbReference>
<dbReference type="Gene3D" id="2.60.20.10">
    <property type="entry name" value="Crystallins"/>
    <property type="match status" value="1"/>
</dbReference>
<gene>
    <name evidence="2" type="ORF">Raf01_50340</name>
</gene>
<reference evidence="2" key="1">
    <citation type="submission" date="2021-01" db="EMBL/GenBank/DDBJ databases">
        <title>Whole genome shotgun sequence of Rugosimonospora africana NBRC 104875.</title>
        <authorList>
            <person name="Komaki H."/>
            <person name="Tamura T."/>
        </authorList>
    </citation>
    <scope>NUCLEOTIDE SEQUENCE</scope>
    <source>
        <strain evidence="2">NBRC 104875</strain>
    </source>
</reference>